<comment type="caution">
    <text evidence="2">The sequence shown here is derived from an EMBL/GenBank/DDBJ whole genome shotgun (WGS) entry which is preliminary data.</text>
</comment>
<evidence type="ECO:0000313" key="3">
    <source>
        <dbReference type="Proteomes" id="UP000759537"/>
    </source>
</evidence>
<sequence>CIKGRVTPRVTRLGTLRQRSPPPRGGAPFGLGSRPGLPRLAGRWRLRMARPRPCARGSNASVSAGRDSAQSHPASSRPAVPLAQAGAGASPSPIVVSHGGHLSRPAQLSTLSSTQPSRASRAHPSSERSSPFSYAGVVSLGRAGPSGPSIAGAIPQVTMRPVPGAPAAPRILRGHDSLGRTRLVRGPAVPLAGASPLLHPSLTVGSPLPGVVSRAGLGHGPTTRGSASDPARSRLSELHQPIRPRLSRSCPQSPTRPSSIPRQSSPTTLTLTRTRVPLRRRLDVLDTHAHVQTLTRTQDASTPT</sequence>
<evidence type="ECO:0000313" key="2">
    <source>
        <dbReference type="EMBL" id="KAF8476457.1"/>
    </source>
</evidence>
<dbReference type="AlphaFoldDB" id="A0A9P5T6E7"/>
<proteinExistence type="predicted"/>
<feature type="compositionally biased region" description="Polar residues" evidence="1">
    <location>
        <begin position="249"/>
        <end position="265"/>
    </location>
</feature>
<protein>
    <submittedName>
        <fullName evidence="2">Uncharacterized protein</fullName>
    </submittedName>
</protein>
<organism evidence="2 3">
    <name type="scientific">Russula ochroleuca</name>
    <dbReference type="NCBI Taxonomy" id="152965"/>
    <lineage>
        <taxon>Eukaryota</taxon>
        <taxon>Fungi</taxon>
        <taxon>Dikarya</taxon>
        <taxon>Basidiomycota</taxon>
        <taxon>Agaricomycotina</taxon>
        <taxon>Agaricomycetes</taxon>
        <taxon>Russulales</taxon>
        <taxon>Russulaceae</taxon>
        <taxon>Russula</taxon>
    </lineage>
</organism>
<name>A0A9P5T6E7_9AGAM</name>
<reference evidence="2" key="2">
    <citation type="journal article" date="2020" name="Nat. Commun.">
        <title>Large-scale genome sequencing of mycorrhizal fungi provides insights into the early evolution of symbiotic traits.</title>
        <authorList>
            <person name="Miyauchi S."/>
            <person name="Kiss E."/>
            <person name="Kuo A."/>
            <person name="Drula E."/>
            <person name="Kohler A."/>
            <person name="Sanchez-Garcia M."/>
            <person name="Morin E."/>
            <person name="Andreopoulos B."/>
            <person name="Barry K.W."/>
            <person name="Bonito G."/>
            <person name="Buee M."/>
            <person name="Carver A."/>
            <person name="Chen C."/>
            <person name="Cichocki N."/>
            <person name="Clum A."/>
            <person name="Culley D."/>
            <person name="Crous P.W."/>
            <person name="Fauchery L."/>
            <person name="Girlanda M."/>
            <person name="Hayes R.D."/>
            <person name="Keri Z."/>
            <person name="LaButti K."/>
            <person name="Lipzen A."/>
            <person name="Lombard V."/>
            <person name="Magnuson J."/>
            <person name="Maillard F."/>
            <person name="Murat C."/>
            <person name="Nolan M."/>
            <person name="Ohm R.A."/>
            <person name="Pangilinan J."/>
            <person name="Pereira M.F."/>
            <person name="Perotto S."/>
            <person name="Peter M."/>
            <person name="Pfister S."/>
            <person name="Riley R."/>
            <person name="Sitrit Y."/>
            <person name="Stielow J.B."/>
            <person name="Szollosi G."/>
            <person name="Zifcakova L."/>
            <person name="Stursova M."/>
            <person name="Spatafora J.W."/>
            <person name="Tedersoo L."/>
            <person name="Vaario L.M."/>
            <person name="Yamada A."/>
            <person name="Yan M."/>
            <person name="Wang P."/>
            <person name="Xu J."/>
            <person name="Bruns T."/>
            <person name="Baldrian P."/>
            <person name="Vilgalys R."/>
            <person name="Dunand C."/>
            <person name="Henrissat B."/>
            <person name="Grigoriev I.V."/>
            <person name="Hibbett D."/>
            <person name="Nagy L.G."/>
            <person name="Martin F.M."/>
        </authorList>
    </citation>
    <scope>NUCLEOTIDE SEQUENCE</scope>
    <source>
        <strain evidence="2">Prilba</strain>
    </source>
</reference>
<accession>A0A9P5T6E7</accession>
<feature type="compositionally biased region" description="Polar residues" evidence="1">
    <location>
        <begin position="58"/>
        <end position="74"/>
    </location>
</feature>
<dbReference type="EMBL" id="WHVB01000015">
    <property type="protein sequence ID" value="KAF8476457.1"/>
    <property type="molecule type" value="Genomic_DNA"/>
</dbReference>
<gene>
    <name evidence="2" type="ORF">DFH94DRAFT_759324</name>
</gene>
<feature type="compositionally biased region" description="Polar residues" evidence="1">
    <location>
        <begin position="106"/>
        <end position="118"/>
    </location>
</feature>
<keyword evidence="3" id="KW-1185">Reference proteome</keyword>
<feature type="region of interest" description="Disordered" evidence="1">
    <location>
        <begin position="1"/>
        <end position="132"/>
    </location>
</feature>
<feature type="non-terminal residue" evidence="2">
    <location>
        <position position="304"/>
    </location>
</feature>
<reference evidence="2" key="1">
    <citation type="submission" date="2019-10" db="EMBL/GenBank/DDBJ databases">
        <authorList>
            <consortium name="DOE Joint Genome Institute"/>
            <person name="Kuo A."/>
            <person name="Miyauchi S."/>
            <person name="Kiss E."/>
            <person name="Drula E."/>
            <person name="Kohler A."/>
            <person name="Sanchez-Garcia M."/>
            <person name="Andreopoulos B."/>
            <person name="Barry K.W."/>
            <person name="Bonito G."/>
            <person name="Buee M."/>
            <person name="Carver A."/>
            <person name="Chen C."/>
            <person name="Cichocki N."/>
            <person name="Clum A."/>
            <person name="Culley D."/>
            <person name="Crous P.W."/>
            <person name="Fauchery L."/>
            <person name="Girlanda M."/>
            <person name="Hayes R."/>
            <person name="Keri Z."/>
            <person name="LaButti K."/>
            <person name="Lipzen A."/>
            <person name="Lombard V."/>
            <person name="Magnuson J."/>
            <person name="Maillard F."/>
            <person name="Morin E."/>
            <person name="Murat C."/>
            <person name="Nolan M."/>
            <person name="Ohm R."/>
            <person name="Pangilinan J."/>
            <person name="Pereira M."/>
            <person name="Perotto S."/>
            <person name="Peter M."/>
            <person name="Riley R."/>
            <person name="Sitrit Y."/>
            <person name="Stielow B."/>
            <person name="Szollosi G."/>
            <person name="Zifcakova L."/>
            <person name="Stursova M."/>
            <person name="Spatafora J.W."/>
            <person name="Tedersoo L."/>
            <person name="Vaario L.-M."/>
            <person name="Yamada A."/>
            <person name="Yan M."/>
            <person name="Wang P."/>
            <person name="Xu J."/>
            <person name="Bruns T."/>
            <person name="Baldrian P."/>
            <person name="Vilgalys R."/>
            <person name="Henrissat B."/>
            <person name="Grigoriev I.V."/>
            <person name="Hibbett D."/>
            <person name="Nagy L.G."/>
            <person name="Martin F.M."/>
        </authorList>
    </citation>
    <scope>NUCLEOTIDE SEQUENCE</scope>
    <source>
        <strain evidence="2">Prilba</strain>
    </source>
</reference>
<dbReference type="Proteomes" id="UP000759537">
    <property type="component" value="Unassembled WGS sequence"/>
</dbReference>
<feature type="region of interest" description="Disordered" evidence="1">
    <location>
        <begin position="213"/>
        <end position="269"/>
    </location>
</feature>
<evidence type="ECO:0000256" key="1">
    <source>
        <dbReference type="SAM" id="MobiDB-lite"/>
    </source>
</evidence>